<gene>
    <name evidence="1" type="ORF">SAMN02982919_02170</name>
</gene>
<evidence type="ECO:0000313" key="1">
    <source>
        <dbReference type="EMBL" id="SER33768.1"/>
    </source>
</evidence>
<accession>A0A1H9ND07</accession>
<dbReference type="InterPro" id="IPR017686">
    <property type="entry name" value="Phg/plasmid-like_prot"/>
</dbReference>
<dbReference type="RefSeq" id="WP_245751403.1">
    <property type="nucleotide sequence ID" value="NZ_FOGD01000007.1"/>
</dbReference>
<reference evidence="1 2" key="1">
    <citation type="submission" date="2016-10" db="EMBL/GenBank/DDBJ databases">
        <authorList>
            <person name="de Groot N.N."/>
        </authorList>
    </citation>
    <scope>NUCLEOTIDE SEQUENCE [LARGE SCALE GENOMIC DNA]</scope>
    <source>
        <strain evidence="1 2">ATCC 35958</strain>
    </source>
</reference>
<dbReference type="STRING" id="180197.SAMN02982919_02170"/>
<dbReference type="EMBL" id="FOGD01000007">
    <property type="protein sequence ID" value="SER33768.1"/>
    <property type="molecule type" value="Genomic_DNA"/>
</dbReference>
<evidence type="ECO:0000313" key="2">
    <source>
        <dbReference type="Proteomes" id="UP000199766"/>
    </source>
</evidence>
<dbReference type="InterPro" id="IPR026325">
    <property type="entry name" value="DUF932"/>
</dbReference>
<name>A0A1H9ND07_9BURK</name>
<dbReference type="Pfam" id="PF06067">
    <property type="entry name" value="DUF932"/>
    <property type="match status" value="1"/>
</dbReference>
<protein>
    <submittedName>
        <fullName evidence="1">Phage/plasmid-like protein TIGR03299</fullName>
    </submittedName>
</protein>
<proteinExistence type="predicted"/>
<sequence length="323" mass="35614">MAHELSFNGAGEAEMAYIGAKPWHGFGQEVNPNASLEEWMDAARMNWSINRAPVQFKNANSDLMCEYPDSHVLYRSDNGKALSVVSDRYKVVQPKDMIDFFRSLVENEGFNIETIGTLKEGRRIWALANTNIQNDVVGSDRLKAYVLLITSCDGSLATTAKFTSVRVVCWNTQAIALGEGGKEVKVRHNTVFDPDAVKGQMGLIGAKAFENFLGKMRDLTKVKITQSDAISIVGSLLPKPAGEKEITQSKGFVQIMSLFNGTGKGSTLPGIQGTAWGLLNAMTEYVDHHARAHNSENRLHNQWFGKGALLKETTEQLLCEMII</sequence>
<keyword evidence="2" id="KW-1185">Reference proteome</keyword>
<organism evidence="1 2">
    <name type="scientific">Giesbergeria anulus</name>
    <dbReference type="NCBI Taxonomy" id="180197"/>
    <lineage>
        <taxon>Bacteria</taxon>
        <taxon>Pseudomonadati</taxon>
        <taxon>Pseudomonadota</taxon>
        <taxon>Betaproteobacteria</taxon>
        <taxon>Burkholderiales</taxon>
        <taxon>Comamonadaceae</taxon>
        <taxon>Giesbergeria</taxon>
    </lineage>
</organism>
<dbReference type="Proteomes" id="UP000199766">
    <property type="component" value="Unassembled WGS sequence"/>
</dbReference>
<dbReference type="AlphaFoldDB" id="A0A1H9ND07"/>
<dbReference type="NCBIfam" id="TIGR03299">
    <property type="entry name" value="LGT_TIGR03299"/>
    <property type="match status" value="1"/>
</dbReference>